<dbReference type="GO" id="GO:0005634">
    <property type="term" value="C:nucleus"/>
    <property type="evidence" value="ECO:0007669"/>
    <property type="project" value="InterPro"/>
</dbReference>
<dbReference type="GO" id="GO:0003682">
    <property type="term" value="F:chromatin binding"/>
    <property type="evidence" value="ECO:0007669"/>
    <property type="project" value="TreeGrafter"/>
</dbReference>
<dbReference type="STRING" id="31246.A0A183PXP2"/>
<dbReference type="Proteomes" id="UP000269396">
    <property type="component" value="Unassembled WGS sequence"/>
</dbReference>
<dbReference type="PANTHER" id="PTHR12247:SF129">
    <property type="entry name" value="SOP-2-RELATED PROTEIN 3"/>
    <property type="match status" value="1"/>
</dbReference>
<reference evidence="1 2" key="1">
    <citation type="submission" date="2018-11" db="EMBL/GenBank/DDBJ databases">
        <authorList>
            <consortium name="Pathogen Informatics"/>
        </authorList>
    </citation>
    <scope>NUCLEOTIDE SEQUENCE [LARGE SCALE GENOMIC DNA]</scope>
    <source>
        <strain>Denwood</strain>
        <strain evidence="2">Zambia</strain>
    </source>
</reference>
<dbReference type="CDD" id="cd20094">
    <property type="entry name" value="MBT_SFMBT_rpt2"/>
    <property type="match status" value="1"/>
</dbReference>
<dbReference type="Gene3D" id="2.30.30.140">
    <property type="match status" value="3"/>
</dbReference>
<sequence>MSRMNFNWHVYLSETGAEISPFNLFPHVAQSFETLVKKGETLEVNSQGFSEQKEASIQNSWWPAEVVLVSGTSHTISQYPSKNTFWFDVKGPGWDFVQPIGWCLSKNINWTPPSQISHLSNQENCWQNTDWASCLRSRSVCNTFFDRRCLYTFETIRVGGYFECEHDLNPTYVLMNIGGRVLLSWFGTSSKAQTCDKSRKFSTFTLFYLNRRLHPLGYGKLCDLKYCPPPGYVLERAISNIDAFIRGACPATYNDLSKSVDSLLLKSIFSVHNNIQPLHEFKVGWKLEAVNPLRPYFVQPATVVKILAQIPDTFYSKHRKLFDAKTMNKDFLSTKNK</sequence>
<dbReference type="GO" id="GO:0045892">
    <property type="term" value="P:negative regulation of DNA-templated transcription"/>
    <property type="evidence" value="ECO:0007669"/>
    <property type="project" value="TreeGrafter"/>
</dbReference>
<accession>A0A183PXP2</accession>
<dbReference type="GO" id="GO:0042393">
    <property type="term" value="F:histone binding"/>
    <property type="evidence" value="ECO:0007669"/>
    <property type="project" value="TreeGrafter"/>
</dbReference>
<gene>
    <name evidence="1" type="ORF">SMTD_LOCUS19128</name>
</gene>
<protein>
    <submittedName>
        <fullName evidence="1">Uncharacterized protein</fullName>
    </submittedName>
</protein>
<dbReference type="InterPro" id="IPR050548">
    <property type="entry name" value="PcG_chromatin_remod_factors"/>
</dbReference>
<dbReference type="InterPro" id="IPR004092">
    <property type="entry name" value="Mbt"/>
</dbReference>
<organism evidence="1 2">
    <name type="scientific">Schistosoma mattheei</name>
    <dbReference type="NCBI Taxonomy" id="31246"/>
    <lineage>
        <taxon>Eukaryota</taxon>
        <taxon>Metazoa</taxon>
        <taxon>Spiralia</taxon>
        <taxon>Lophotrochozoa</taxon>
        <taxon>Platyhelminthes</taxon>
        <taxon>Trematoda</taxon>
        <taxon>Digenea</taxon>
        <taxon>Strigeidida</taxon>
        <taxon>Schistosomatoidea</taxon>
        <taxon>Schistosomatidae</taxon>
        <taxon>Schistosoma</taxon>
    </lineage>
</organism>
<evidence type="ECO:0000313" key="1">
    <source>
        <dbReference type="EMBL" id="VDP78946.1"/>
    </source>
</evidence>
<proteinExistence type="predicted"/>
<dbReference type="PANTHER" id="PTHR12247">
    <property type="entry name" value="POLYCOMB GROUP PROTEIN"/>
    <property type="match status" value="1"/>
</dbReference>
<keyword evidence="2" id="KW-1185">Reference proteome</keyword>
<evidence type="ECO:0000313" key="2">
    <source>
        <dbReference type="Proteomes" id="UP000269396"/>
    </source>
</evidence>
<name>A0A183PXP2_9TREM</name>
<dbReference type="EMBL" id="UZAL01041712">
    <property type="protein sequence ID" value="VDP78946.1"/>
    <property type="molecule type" value="Genomic_DNA"/>
</dbReference>
<dbReference type="AlphaFoldDB" id="A0A183PXP2"/>
<dbReference type="SMART" id="SM00561">
    <property type="entry name" value="MBT"/>
    <property type="match status" value="1"/>
</dbReference>
<dbReference type="PROSITE" id="PS51079">
    <property type="entry name" value="MBT"/>
    <property type="match status" value="1"/>
</dbReference>
<dbReference type="SUPFAM" id="SSF63748">
    <property type="entry name" value="Tudor/PWWP/MBT"/>
    <property type="match status" value="3"/>
</dbReference>